<comment type="caution">
    <text evidence="1">The sequence shown here is derived from an EMBL/GenBank/DDBJ whole genome shotgun (WGS) entry which is preliminary data.</text>
</comment>
<reference evidence="1" key="1">
    <citation type="submission" date="2021-06" db="EMBL/GenBank/DDBJ databases">
        <title>Comparative genomics, transcriptomics and evolutionary studies reveal genomic signatures of adaptation to plant cell wall in hemibiotrophic fungi.</title>
        <authorList>
            <consortium name="DOE Joint Genome Institute"/>
            <person name="Baroncelli R."/>
            <person name="Diaz J.F."/>
            <person name="Benocci T."/>
            <person name="Peng M."/>
            <person name="Battaglia E."/>
            <person name="Haridas S."/>
            <person name="Andreopoulos W."/>
            <person name="Labutti K."/>
            <person name="Pangilinan J."/>
            <person name="Floch G.L."/>
            <person name="Makela M.R."/>
            <person name="Henrissat B."/>
            <person name="Grigoriev I.V."/>
            <person name="Crouch J.A."/>
            <person name="De Vries R.P."/>
            <person name="Sukno S.A."/>
            <person name="Thon M.R."/>
        </authorList>
    </citation>
    <scope>NUCLEOTIDE SEQUENCE</scope>
    <source>
        <strain evidence="1">MAFF235873</strain>
    </source>
</reference>
<evidence type="ECO:0000313" key="2">
    <source>
        <dbReference type="Proteomes" id="UP001232148"/>
    </source>
</evidence>
<sequence length="136" mass="15040">MLRQSPFRWLCSPASLSSLRLLSHGVERSDEKKSHATGLTTRRITTATLDVSSLQQWGGGGHLNCKSIHGTWKKETSSGVPDHHAVRVGMPGRRFLKADPVRGRRSPVCLLLRTLHSTRMTLRKEQGPPSLVGARI</sequence>
<evidence type="ECO:0000313" key="1">
    <source>
        <dbReference type="EMBL" id="KAK2022346.1"/>
    </source>
</evidence>
<keyword evidence="2" id="KW-1185">Reference proteome</keyword>
<accession>A0AAD9LUB2</accession>
<dbReference type="EMBL" id="MU843047">
    <property type="protein sequence ID" value="KAK2022346.1"/>
    <property type="molecule type" value="Genomic_DNA"/>
</dbReference>
<protein>
    <submittedName>
        <fullName evidence="1">Uncharacterized protein</fullName>
    </submittedName>
</protein>
<dbReference type="AlphaFoldDB" id="A0AAD9LUB2"/>
<gene>
    <name evidence="1" type="ORF">LX32DRAFT_200437</name>
</gene>
<dbReference type="Proteomes" id="UP001232148">
    <property type="component" value="Unassembled WGS sequence"/>
</dbReference>
<name>A0AAD9LUB2_9PEZI</name>
<proteinExistence type="predicted"/>
<organism evidence="1 2">
    <name type="scientific">Colletotrichum zoysiae</name>
    <dbReference type="NCBI Taxonomy" id="1216348"/>
    <lineage>
        <taxon>Eukaryota</taxon>
        <taxon>Fungi</taxon>
        <taxon>Dikarya</taxon>
        <taxon>Ascomycota</taxon>
        <taxon>Pezizomycotina</taxon>
        <taxon>Sordariomycetes</taxon>
        <taxon>Hypocreomycetidae</taxon>
        <taxon>Glomerellales</taxon>
        <taxon>Glomerellaceae</taxon>
        <taxon>Colletotrichum</taxon>
        <taxon>Colletotrichum graminicola species complex</taxon>
    </lineage>
</organism>